<dbReference type="SUPFAM" id="SSF55073">
    <property type="entry name" value="Nucleotide cyclase"/>
    <property type="match status" value="1"/>
</dbReference>
<evidence type="ECO:0000313" key="7">
    <source>
        <dbReference type="EMBL" id="RGP52858.1"/>
    </source>
</evidence>
<comment type="caution">
    <text evidence="7">The sequence shown here is derived from an EMBL/GenBank/DDBJ whole genome shotgun (WGS) entry which is preliminary data.</text>
</comment>
<dbReference type="InterPro" id="IPR050469">
    <property type="entry name" value="Diguanylate_Cyclase"/>
</dbReference>
<protein>
    <recommendedName>
        <fullName evidence="3">diguanylate cyclase</fullName>
        <ecNumber evidence="3">2.7.7.65</ecNumber>
    </recommendedName>
</protein>
<dbReference type="GO" id="GO:0052621">
    <property type="term" value="F:diguanylate cyclase activity"/>
    <property type="evidence" value="ECO:0007669"/>
    <property type="project" value="UniProtKB-EC"/>
</dbReference>
<dbReference type="InterPro" id="IPR043128">
    <property type="entry name" value="Rev_trsase/Diguanyl_cyclase"/>
</dbReference>
<dbReference type="EC" id="2.7.7.65" evidence="3"/>
<keyword evidence="4" id="KW-0175">Coiled coil</keyword>
<dbReference type="Gene3D" id="3.30.70.270">
    <property type="match status" value="1"/>
</dbReference>
<comment type="cofactor">
    <cofactor evidence="1">
        <name>Mg(2+)</name>
        <dbReference type="ChEBI" id="CHEBI:18420"/>
    </cofactor>
</comment>
<evidence type="ECO:0000313" key="8">
    <source>
        <dbReference type="Proteomes" id="UP000265411"/>
    </source>
</evidence>
<dbReference type="GO" id="GO:0043709">
    <property type="term" value="P:cell adhesion involved in single-species biofilm formation"/>
    <property type="evidence" value="ECO:0007669"/>
    <property type="project" value="TreeGrafter"/>
</dbReference>
<evidence type="ECO:0000256" key="3">
    <source>
        <dbReference type="ARBA" id="ARBA00012528"/>
    </source>
</evidence>
<proteinExistence type="predicted"/>
<feature type="transmembrane region" description="Helical" evidence="5">
    <location>
        <begin position="16"/>
        <end position="40"/>
    </location>
</feature>
<feature type="domain" description="GGDEF" evidence="6">
    <location>
        <begin position="495"/>
        <end position="626"/>
    </location>
</feature>
<gene>
    <name evidence="7" type="ORF">ASB58_17745</name>
</gene>
<dbReference type="InterPro" id="IPR029787">
    <property type="entry name" value="Nucleotide_cyclase"/>
</dbReference>
<dbReference type="Gene3D" id="3.30.450.20">
    <property type="entry name" value="PAS domain"/>
    <property type="match status" value="1"/>
</dbReference>
<keyword evidence="5" id="KW-1133">Transmembrane helix</keyword>
<comment type="subcellular location">
    <subcellularLocation>
        <location evidence="2">Cell inner membrane</location>
    </subcellularLocation>
</comment>
<keyword evidence="5" id="KW-0472">Membrane</keyword>
<dbReference type="NCBIfam" id="TIGR00254">
    <property type="entry name" value="GGDEF"/>
    <property type="match status" value="1"/>
</dbReference>
<dbReference type="GO" id="GO:1902201">
    <property type="term" value="P:negative regulation of bacterial-type flagellum-dependent cell motility"/>
    <property type="evidence" value="ECO:0007669"/>
    <property type="project" value="TreeGrafter"/>
</dbReference>
<dbReference type="PANTHER" id="PTHR45138">
    <property type="entry name" value="REGULATORY COMPONENTS OF SENSORY TRANSDUCTION SYSTEM"/>
    <property type="match status" value="1"/>
</dbReference>
<evidence type="ECO:0000256" key="2">
    <source>
        <dbReference type="ARBA" id="ARBA00004533"/>
    </source>
</evidence>
<dbReference type="FunFam" id="3.30.70.270:FF:000001">
    <property type="entry name" value="Diguanylate cyclase domain protein"/>
    <property type="match status" value="1"/>
</dbReference>
<dbReference type="GO" id="GO:0005886">
    <property type="term" value="C:plasma membrane"/>
    <property type="evidence" value="ECO:0007669"/>
    <property type="project" value="UniProtKB-SubCell"/>
</dbReference>
<organism evidence="7 8">
    <name type="scientific">Pseudomonas abyssi</name>
    <dbReference type="NCBI Taxonomy" id="170540"/>
    <lineage>
        <taxon>Bacteria</taxon>
        <taxon>Pseudomonadati</taxon>
        <taxon>Pseudomonadota</taxon>
        <taxon>Gammaproteobacteria</taxon>
        <taxon>Pseudomonadales</taxon>
        <taxon>Pseudomonadaceae</taxon>
        <taxon>Pseudomonas</taxon>
    </lineage>
</organism>
<dbReference type="SMART" id="SM00267">
    <property type="entry name" value="GGDEF"/>
    <property type="match status" value="1"/>
</dbReference>
<dbReference type="EMBL" id="LMAZ01000009">
    <property type="protein sequence ID" value="RGP52858.1"/>
    <property type="molecule type" value="Genomic_DNA"/>
</dbReference>
<dbReference type="PROSITE" id="PS50887">
    <property type="entry name" value="GGDEF"/>
    <property type="match status" value="1"/>
</dbReference>
<dbReference type="Proteomes" id="UP000265411">
    <property type="component" value="Unassembled WGS sequence"/>
</dbReference>
<dbReference type="OrthoDB" id="9812260at2"/>
<evidence type="ECO:0000256" key="4">
    <source>
        <dbReference type="SAM" id="Coils"/>
    </source>
</evidence>
<feature type="coiled-coil region" evidence="4">
    <location>
        <begin position="422"/>
        <end position="453"/>
    </location>
</feature>
<dbReference type="CDD" id="cd01949">
    <property type="entry name" value="GGDEF"/>
    <property type="match status" value="1"/>
</dbReference>
<sequence length="626" mass="69306">MVCALAKSPVHNLSRYYLVLMLLGSATFLLVVALTVWIGWKKQESVEISLAKQRVHEMALHLRTNLRAADDAVAQLAVWSNGFAHQVPYAGSSGLRRAVQQAMQSSDDGEFTLDALSALPAQDRLGQILGLSSIQATGTANGASHLDLALSLLDRLGTGQATSPFLRWTYFYTAGEDMLAISPWTPSQVLLGEHNGVRDFLHSSWQYYDVARMALPAQNPQRERFWTPAYVDQAGAGLMVSLGQPVYWDEHFVGVVAVDVLLSFLQGELDSFPDESGRLIIANQYGQVLADRSNLHTGRSAVPQLSSVLPDMPGQGDSLKALDGTHQDNHWLLLDKLDSPEWLVLFLLPREVVTTRVLAAFMPQLQLALVLVIGVALANFVLWRVLVHPTMRVADYVAHTTDEVAPPTPEVPLVWRPWVEGMVQAFVERRRLLNELEQANAQLERKVAVRTQELLTANKQLARQANTDPLTGAFNRRYLFDLLSKEAARVRRGAAAMSVLLIDLDHFKRINDNYGHDAGDAVLREFVQRACAAVRTTDQICRYGGEEFVAFLPECSIEGALALAERMRLSIALTAFEHDGQNIPVTASIGIAQFMATDTEHTLLKRADQALYRAKETGRNRCVLSD</sequence>
<keyword evidence="5" id="KW-0812">Transmembrane</keyword>
<dbReference type="Pfam" id="PF00990">
    <property type="entry name" value="GGDEF"/>
    <property type="match status" value="1"/>
</dbReference>
<keyword evidence="8" id="KW-1185">Reference proteome</keyword>
<evidence type="ECO:0000256" key="1">
    <source>
        <dbReference type="ARBA" id="ARBA00001946"/>
    </source>
</evidence>
<accession>A0A395QY98</accession>
<dbReference type="AlphaFoldDB" id="A0A395QY98"/>
<reference evidence="7 8" key="1">
    <citation type="journal article" date="2018" name="Syst. Appl. Microbiol.">
        <title>Pseudomonas gallaeciensis sp. nov., isolated from crude-oil-contaminated intertidal sand samples after the Prestige oil spill.</title>
        <authorList>
            <person name="Mulet M."/>
            <person name="Sanchez D."/>
            <person name="Rodriguez A.C."/>
            <person name="Nogales B."/>
            <person name="Bosch R."/>
            <person name="Busquets A."/>
            <person name="Gomila M."/>
            <person name="Lalucat J."/>
            <person name="Garcia-Valdes E."/>
        </authorList>
    </citation>
    <scope>NUCLEOTIDE SEQUENCE [LARGE SCALE GENOMIC DNA]</scope>
    <source>
        <strain evidence="7 8">V113</strain>
    </source>
</reference>
<feature type="transmembrane region" description="Helical" evidence="5">
    <location>
        <begin position="365"/>
        <end position="386"/>
    </location>
</feature>
<evidence type="ECO:0000256" key="5">
    <source>
        <dbReference type="SAM" id="Phobius"/>
    </source>
</evidence>
<dbReference type="PANTHER" id="PTHR45138:SF24">
    <property type="entry name" value="DIGUANYLATE CYCLASE DGCC-RELATED"/>
    <property type="match status" value="1"/>
</dbReference>
<evidence type="ECO:0000259" key="6">
    <source>
        <dbReference type="PROSITE" id="PS50887"/>
    </source>
</evidence>
<dbReference type="InterPro" id="IPR000160">
    <property type="entry name" value="GGDEF_dom"/>
</dbReference>
<name>A0A395QY98_9PSED</name>